<dbReference type="InterPro" id="IPR050084">
    <property type="entry name" value="NADPH_dep_7-cyano-7-deazaG_red"/>
</dbReference>
<accession>A0A0F9BL09</accession>
<sequence length="66" mass="7757">MTGLPDFGRIIIDYVPDKKLVELKSLKFYLLQYRNVGIFYEHVVNQILEHLAAVVIYMTCMRWPPG</sequence>
<organism evidence="1">
    <name type="scientific">marine sediment metagenome</name>
    <dbReference type="NCBI Taxonomy" id="412755"/>
    <lineage>
        <taxon>unclassified sequences</taxon>
        <taxon>metagenomes</taxon>
        <taxon>ecological metagenomes</taxon>
    </lineage>
</organism>
<dbReference type="AlphaFoldDB" id="A0A0F9BL09"/>
<dbReference type="Pfam" id="PF14489">
    <property type="entry name" value="QueF"/>
    <property type="match status" value="1"/>
</dbReference>
<protein>
    <submittedName>
        <fullName evidence="1">Uncharacterized protein</fullName>
    </submittedName>
</protein>
<gene>
    <name evidence="1" type="ORF">LCGC14_2434060</name>
</gene>
<reference evidence="1" key="1">
    <citation type="journal article" date="2015" name="Nature">
        <title>Complex archaea that bridge the gap between prokaryotes and eukaryotes.</title>
        <authorList>
            <person name="Spang A."/>
            <person name="Saw J.H."/>
            <person name="Jorgensen S.L."/>
            <person name="Zaremba-Niedzwiedzka K."/>
            <person name="Martijn J."/>
            <person name="Lind A.E."/>
            <person name="van Eijk R."/>
            <person name="Schleper C."/>
            <person name="Guy L."/>
            <person name="Ettema T.J."/>
        </authorList>
    </citation>
    <scope>NUCLEOTIDE SEQUENCE</scope>
</reference>
<proteinExistence type="predicted"/>
<dbReference type="InterPro" id="IPR029500">
    <property type="entry name" value="QueF"/>
</dbReference>
<dbReference type="GO" id="GO:0008616">
    <property type="term" value="P:tRNA queuosine(34) biosynthetic process"/>
    <property type="evidence" value="ECO:0007669"/>
    <property type="project" value="InterPro"/>
</dbReference>
<name>A0A0F9BL09_9ZZZZ</name>
<dbReference type="InterPro" id="IPR043133">
    <property type="entry name" value="GTP-CH-I_C/QueF"/>
</dbReference>
<dbReference type="Gene3D" id="3.30.1130.10">
    <property type="match status" value="1"/>
</dbReference>
<dbReference type="EMBL" id="LAZR01037298">
    <property type="protein sequence ID" value="KKL22574.1"/>
    <property type="molecule type" value="Genomic_DNA"/>
</dbReference>
<dbReference type="PANTHER" id="PTHR34354:SF1">
    <property type="entry name" value="NADPH-DEPENDENT 7-CYANO-7-DEAZAGUANINE REDUCTASE"/>
    <property type="match status" value="1"/>
</dbReference>
<comment type="caution">
    <text evidence="1">The sequence shown here is derived from an EMBL/GenBank/DDBJ whole genome shotgun (WGS) entry which is preliminary data.</text>
</comment>
<dbReference type="SUPFAM" id="SSF55620">
    <property type="entry name" value="Tetrahydrobiopterin biosynthesis enzymes-like"/>
    <property type="match status" value="1"/>
</dbReference>
<dbReference type="PANTHER" id="PTHR34354">
    <property type="entry name" value="NADPH-DEPENDENT 7-CYANO-7-DEAZAGUANINE REDUCTASE"/>
    <property type="match status" value="1"/>
</dbReference>
<evidence type="ECO:0000313" key="1">
    <source>
        <dbReference type="EMBL" id="KKL22574.1"/>
    </source>
</evidence>
<dbReference type="GO" id="GO:0033739">
    <property type="term" value="F:preQ1 synthase activity"/>
    <property type="evidence" value="ECO:0007669"/>
    <property type="project" value="InterPro"/>
</dbReference>